<reference evidence="2" key="1">
    <citation type="submission" date="2021-04" db="EMBL/GenBank/DDBJ databases">
        <title>The complete genome sequence of Caulobacter sp. S6.</title>
        <authorList>
            <person name="Tang Y."/>
            <person name="Ouyang W."/>
            <person name="Liu Q."/>
            <person name="Huang B."/>
            <person name="Guo Z."/>
            <person name="Lei P."/>
        </authorList>
    </citation>
    <scope>NUCLEOTIDE SEQUENCE</scope>
    <source>
        <strain evidence="2">S6</strain>
    </source>
</reference>
<protein>
    <recommendedName>
        <fullName evidence="4">SMODS and SLOG-associating 2TM effector domain-containing protein</fullName>
    </recommendedName>
</protein>
<dbReference type="EMBL" id="CP073078">
    <property type="protein sequence ID" value="QUD89368.1"/>
    <property type="molecule type" value="Genomic_DNA"/>
</dbReference>
<sequence length="563" mass="61400">MSQEVRVAFAGHNRPEDLRDQTTIEAALRRTVDLICAAGVERAVLTTGLAEGADSLAVKVWSERGLGPVHAVLPFLTEEPGAEQPDVAARRTVLDGAAIEAKGRSPHLVQTRWLIEDADLLIVVWNGEVARGAGGTSDAVRLALKSKVPALWVDPAKPAMVRLIAPEAVDEDFSFLEVLELLQRDEAPLVREASVERVKAYLRPSLEPSPSTVIARPAPAGRVAQAIDRLLEATVWRSFFLYRRVIGGRPEPAPPSMPPPPSLAAQAGFQILTEAYEAADETATRLAAVHRSQQVFQASVMLLAAAVGSSPTVWPGFKIYAVLGELGLGLAAFGVWFSGVRSGRSRRWGEARHVAELLRLERAAWALGISTRSEQGFDPEDPAIRVARACRRQAGSPGGRFDARRTADWGAWAMDQLLTSQIAYHEMHGRLNERLSHRTHAFEGTIFWVFIAILASFATSFALAPRLGLELPHWVGGAVIMAGAITPAFGAASLALEASLSFARLARHSEVITLKLQALRDRLPAEPTLEEFQRVCRAAVRFEATQEHEWRDETTHRHVIRAG</sequence>
<evidence type="ECO:0000256" key="1">
    <source>
        <dbReference type="SAM" id="Phobius"/>
    </source>
</evidence>
<evidence type="ECO:0000313" key="3">
    <source>
        <dbReference type="Proteomes" id="UP000676409"/>
    </source>
</evidence>
<evidence type="ECO:0008006" key="4">
    <source>
        <dbReference type="Google" id="ProtNLM"/>
    </source>
</evidence>
<name>A0A975G1H0_9CAUL</name>
<dbReference type="Proteomes" id="UP000676409">
    <property type="component" value="Chromosome"/>
</dbReference>
<keyword evidence="1" id="KW-0812">Transmembrane</keyword>
<dbReference type="RefSeq" id="WP_211939420.1">
    <property type="nucleotide sequence ID" value="NZ_CP073078.1"/>
</dbReference>
<dbReference type="KEGG" id="caul:KCG34_05670"/>
<keyword evidence="3" id="KW-1185">Reference proteome</keyword>
<feature type="transmembrane region" description="Helical" evidence="1">
    <location>
        <begin position="319"/>
        <end position="337"/>
    </location>
</feature>
<keyword evidence="1" id="KW-1133">Transmembrane helix</keyword>
<accession>A0A975G1H0</accession>
<dbReference type="Gene3D" id="3.40.50.450">
    <property type="match status" value="1"/>
</dbReference>
<keyword evidence="1" id="KW-0472">Membrane</keyword>
<evidence type="ECO:0000313" key="2">
    <source>
        <dbReference type="EMBL" id="QUD89368.1"/>
    </source>
</evidence>
<gene>
    <name evidence="2" type="ORF">KCG34_05670</name>
</gene>
<feature type="transmembrane region" description="Helical" evidence="1">
    <location>
        <begin position="446"/>
        <end position="468"/>
    </location>
</feature>
<proteinExistence type="predicted"/>
<feature type="transmembrane region" description="Helical" evidence="1">
    <location>
        <begin position="295"/>
        <end position="313"/>
    </location>
</feature>
<feature type="transmembrane region" description="Helical" evidence="1">
    <location>
        <begin position="474"/>
        <end position="496"/>
    </location>
</feature>
<organism evidence="2 3">
    <name type="scientific">Phenylobacterium montanum</name>
    <dbReference type="NCBI Taxonomy" id="2823693"/>
    <lineage>
        <taxon>Bacteria</taxon>
        <taxon>Pseudomonadati</taxon>
        <taxon>Pseudomonadota</taxon>
        <taxon>Alphaproteobacteria</taxon>
        <taxon>Caulobacterales</taxon>
        <taxon>Caulobacteraceae</taxon>
        <taxon>Phenylobacterium</taxon>
    </lineage>
</organism>
<dbReference type="SUPFAM" id="SSF102405">
    <property type="entry name" value="MCP/YpsA-like"/>
    <property type="match status" value="1"/>
</dbReference>
<dbReference type="AlphaFoldDB" id="A0A975G1H0"/>